<dbReference type="GO" id="GO:0003887">
    <property type="term" value="F:DNA-directed DNA polymerase activity"/>
    <property type="evidence" value="ECO:0007669"/>
    <property type="project" value="UniProtKB-KW"/>
</dbReference>
<dbReference type="HOGENOM" id="CLU_073022_0_0_7"/>
<evidence type="ECO:0000256" key="3">
    <source>
        <dbReference type="ARBA" id="ARBA00022705"/>
    </source>
</evidence>
<dbReference type="OrthoDB" id="5329738at2"/>
<name>B9L5L2_NAUPA</name>
<dbReference type="Proteomes" id="UP000000448">
    <property type="component" value="Chromosome"/>
</dbReference>
<keyword evidence="3" id="KW-0235">DNA replication</keyword>
<dbReference type="InterPro" id="IPR005790">
    <property type="entry name" value="DNA_polIII_delta"/>
</dbReference>
<proteinExistence type="predicted"/>
<dbReference type="EMBL" id="CP001279">
    <property type="protein sequence ID" value="ACM92880.1"/>
    <property type="molecule type" value="Genomic_DNA"/>
</dbReference>
<dbReference type="NCBIfam" id="NF006302">
    <property type="entry name" value="PRK08487.1-5"/>
    <property type="match status" value="1"/>
</dbReference>
<accession>B9L5L2</accession>
<evidence type="ECO:0000313" key="6">
    <source>
        <dbReference type="Proteomes" id="UP000000448"/>
    </source>
</evidence>
<protein>
    <submittedName>
        <fullName evidence="5">DNA polymerase III, delta</fullName>
    </submittedName>
</protein>
<evidence type="ECO:0000256" key="1">
    <source>
        <dbReference type="ARBA" id="ARBA00022679"/>
    </source>
</evidence>
<dbReference type="PANTHER" id="PTHR34388:SF1">
    <property type="entry name" value="DNA POLYMERASE III SUBUNIT DELTA"/>
    <property type="match status" value="1"/>
</dbReference>
<evidence type="ECO:0000256" key="4">
    <source>
        <dbReference type="ARBA" id="ARBA00022932"/>
    </source>
</evidence>
<evidence type="ECO:0000256" key="2">
    <source>
        <dbReference type="ARBA" id="ARBA00022695"/>
    </source>
</evidence>
<dbReference type="AlphaFoldDB" id="B9L5L2"/>
<organism evidence="5 6">
    <name type="scientific">Nautilia profundicola (strain ATCC BAA-1463 / DSM 18972 / AmH)</name>
    <dbReference type="NCBI Taxonomy" id="598659"/>
    <lineage>
        <taxon>Bacteria</taxon>
        <taxon>Pseudomonadati</taxon>
        <taxon>Campylobacterota</taxon>
        <taxon>Epsilonproteobacteria</taxon>
        <taxon>Nautiliales</taxon>
        <taxon>Nautiliaceae</taxon>
        <taxon>Nautilia</taxon>
    </lineage>
</organism>
<dbReference type="Gene3D" id="1.10.8.60">
    <property type="match status" value="1"/>
</dbReference>
<dbReference type="RefSeq" id="WP_015901932.1">
    <property type="nucleotide sequence ID" value="NC_012115.1"/>
</dbReference>
<dbReference type="STRING" id="598659.NAMH_1256"/>
<dbReference type="InterPro" id="IPR027417">
    <property type="entry name" value="P-loop_NTPase"/>
</dbReference>
<keyword evidence="2" id="KW-0548">Nucleotidyltransferase</keyword>
<dbReference type="GO" id="GO:0006261">
    <property type="term" value="P:DNA-templated DNA replication"/>
    <property type="evidence" value="ECO:0007669"/>
    <property type="project" value="TreeGrafter"/>
</dbReference>
<sequence>MYKKDFDKLSKIPNYCVFFGNNFYLQQYENKIFEKFKDENVLKLYFDEYDFETAKTHLSESSLFGGKNVLIIKHNKIPTNIDKLIKHTKDSYLFFFYYGNKKPEMFGKNFVRFFEPNLRDILEIINSLANKYKIEISQEAKMHLATTTESVFIEKEIEKLSNYSNKISLDDIKNLVFEYKEESFEELFNLILNGKDFNGELEFFLETNDFKRIIPALIRFVRDLYMYNLYIKKTGASTLEGLLGYKLPIHINKQRVELAIKFKEKDYYELLKFLLNKELEMRNSDKNKESLFWETISYLKLFNSF</sequence>
<dbReference type="GO" id="GO:0003677">
    <property type="term" value="F:DNA binding"/>
    <property type="evidence" value="ECO:0007669"/>
    <property type="project" value="InterPro"/>
</dbReference>
<dbReference type="KEGG" id="nam:NAMH_1256"/>
<reference evidence="5 6" key="1">
    <citation type="journal article" date="2009" name="PLoS Genet.">
        <title>Adaptations to submarine hydrothermal environments exemplified by the genome of Nautilia profundicola.</title>
        <authorList>
            <person name="Campbell B.J."/>
            <person name="Smith J.L."/>
            <person name="Hanson T.E."/>
            <person name="Klotz M.G."/>
            <person name="Stein L.Y."/>
            <person name="Lee C.K."/>
            <person name="Wu D."/>
            <person name="Robinson J.M."/>
            <person name="Khouri H.M."/>
            <person name="Eisen J.A."/>
            <person name="Cary S.C."/>
        </authorList>
    </citation>
    <scope>NUCLEOTIDE SEQUENCE [LARGE SCALE GENOMIC DNA]</scope>
    <source>
        <strain evidence="6">ATCC BAA-1463 / DSM 18972 / AmH</strain>
    </source>
</reference>
<dbReference type="GO" id="GO:0009360">
    <property type="term" value="C:DNA polymerase III complex"/>
    <property type="evidence" value="ECO:0007669"/>
    <property type="project" value="TreeGrafter"/>
</dbReference>
<dbReference type="PANTHER" id="PTHR34388">
    <property type="entry name" value="DNA POLYMERASE III SUBUNIT DELTA"/>
    <property type="match status" value="1"/>
</dbReference>
<keyword evidence="4" id="KW-0239">DNA-directed DNA polymerase</keyword>
<keyword evidence="1" id="KW-0808">Transferase</keyword>
<gene>
    <name evidence="5" type="ordered locus">NAMH_1256</name>
</gene>
<keyword evidence="6" id="KW-1185">Reference proteome</keyword>
<evidence type="ECO:0000313" key="5">
    <source>
        <dbReference type="EMBL" id="ACM92880.1"/>
    </source>
</evidence>
<dbReference type="SUPFAM" id="SSF52540">
    <property type="entry name" value="P-loop containing nucleoside triphosphate hydrolases"/>
    <property type="match status" value="1"/>
</dbReference>
<dbReference type="eggNOG" id="COG1466">
    <property type="taxonomic scope" value="Bacteria"/>
</dbReference>